<proteinExistence type="predicted"/>
<protein>
    <submittedName>
        <fullName evidence="1">Uncharacterized protein</fullName>
    </submittedName>
</protein>
<sequence>MGIKEQELNDMKEFVLSNLDLTIDSISHLYHYDYSLEEFHVYRNTEDVIDGIFCKPHELAQAISKGEYTTDHPYFYFKDNTLYSVTEQEYIKKLKENITDIVQTLMTHEITCLYFTRESTLLQKYSRP</sequence>
<evidence type="ECO:0000313" key="1">
    <source>
        <dbReference type="EMBL" id="AII27910.1"/>
    </source>
</evidence>
<dbReference type="GeneID" id="20283296"/>
<dbReference type="OrthoDB" id="33615at10239"/>
<evidence type="ECO:0000313" key="2">
    <source>
        <dbReference type="Proteomes" id="UP000028664"/>
    </source>
</evidence>
<name>A0A076GD56_9CAUD</name>
<organism evidence="1 2">
    <name type="scientific">Bacillus phage Bobb</name>
    <dbReference type="NCBI Taxonomy" id="1527469"/>
    <lineage>
        <taxon>Viruses</taxon>
        <taxon>Duplodnaviria</taxon>
        <taxon>Heunggongvirae</taxon>
        <taxon>Uroviricota</taxon>
        <taxon>Caudoviricetes</taxon>
        <taxon>Herelleviridae</taxon>
        <taxon>Bastillevirinae</taxon>
        <taxon>Agatevirus</taxon>
        <taxon>Agatevirus bobb</taxon>
    </lineage>
</organism>
<dbReference type="EMBL" id="KM051843">
    <property type="protein sequence ID" value="AII27910.1"/>
    <property type="molecule type" value="Genomic_DNA"/>
</dbReference>
<reference evidence="1 2" key="1">
    <citation type="submission" date="2014-06" db="EMBL/GenBank/DDBJ databases">
        <title>Bioinformatic genomic analysis of Bacillus phage Bobb.</title>
        <authorList>
            <person name="Lewis H.M.N."/>
            <person name="Temple L."/>
            <person name="Barth R.N."/>
            <person name="Bowles K.M."/>
            <person name="Churchin D.I."/>
            <person name="Scott-Croshaw C."/>
            <person name="Glasgow G.H."/>
            <person name="Gloe M.W."/>
            <person name="McGough T.M."/>
            <person name="Nutbrown S.A."/>
            <person name="Romulus S.R."/>
            <person name="Sanders K.A.M."/>
            <person name="Diachok C.R."/>
            <person name="Serigano J.P."/>
            <person name="Shin D."/>
            <person name="Suresh M.H."/>
            <person name="Conner A.R.N."/>
            <person name="Korba R.M."/>
            <person name="Livermore R.J."/>
            <person name="Rohlf M.B."/>
            <person name="Utterback S.D."/>
            <person name="Wilson V.E."/>
        </authorList>
    </citation>
    <scope>NUCLEOTIDE SEQUENCE [LARGE SCALE GENOMIC DNA]</scope>
</reference>
<dbReference type="KEGG" id="vg:20283296"/>
<keyword evidence="2" id="KW-1185">Reference proteome</keyword>
<accession>A0A076GD56</accession>
<dbReference type="Proteomes" id="UP000028664">
    <property type="component" value="Segment"/>
</dbReference>
<dbReference type="RefSeq" id="YP_009056278.1">
    <property type="nucleotide sequence ID" value="NC_024792.1"/>
</dbReference>